<dbReference type="Pfam" id="PF00248">
    <property type="entry name" value="Aldo_ket_red"/>
    <property type="match status" value="1"/>
</dbReference>
<evidence type="ECO:0000313" key="2">
    <source>
        <dbReference type="EMBL" id="OGG43273.1"/>
    </source>
</evidence>
<dbReference type="PANTHER" id="PTHR43312">
    <property type="entry name" value="D-THREO-ALDOSE 1-DEHYDROGENASE"/>
    <property type="match status" value="1"/>
</dbReference>
<evidence type="ECO:0000259" key="1">
    <source>
        <dbReference type="Pfam" id="PF00248"/>
    </source>
</evidence>
<dbReference type="InterPro" id="IPR023210">
    <property type="entry name" value="NADP_OxRdtase_dom"/>
</dbReference>
<organism evidence="2 3">
    <name type="scientific">Handelsmanbacteria sp. (strain RIFCSPLOWO2_12_FULL_64_10)</name>
    <dbReference type="NCBI Taxonomy" id="1817868"/>
    <lineage>
        <taxon>Bacteria</taxon>
        <taxon>Candidatus Handelsmaniibacteriota</taxon>
    </lineage>
</organism>
<name>A0A1F6C2I8_HANXR</name>
<dbReference type="PANTHER" id="PTHR43312:SF1">
    <property type="entry name" value="NADP-DEPENDENT OXIDOREDUCTASE DOMAIN-CONTAINING PROTEIN"/>
    <property type="match status" value="1"/>
</dbReference>
<dbReference type="Proteomes" id="UP000178606">
    <property type="component" value="Unassembled WGS sequence"/>
</dbReference>
<dbReference type="InterPro" id="IPR053135">
    <property type="entry name" value="AKR2_Oxidoreductase"/>
</dbReference>
<feature type="domain" description="NADP-dependent oxidoreductase" evidence="1">
    <location>
        <begin position="35"/>
        <end position="314"/>
    </location>
</feature>
<accession>A0A1F6C2I8</accession>
<dbReference type="SUPFAM" id="SSF51430">
    <property type="entry name" value="NAD(P)-linked oxidoreductase"/>
    <property type="match status" value="1"/>
</dbReference>
<dbReference type="EMBL" id="MFKF01000440">
    <property type="protein sequence ID" value="OGG43273.1"/>
    <property type="molecule type" value="Genomic_DNA"/>
</dbReference>
<dbReference type="InterPro" id="IPR036812">
    <property type="entry name" value="NAD(P)_OxRdtase_dom_sf"/>
</dbReference>
<dbReference type="AlphaFoldDB" id="A0A1F6C2I8"/>
<reference evidence="2 3" key="1">
    <citation type="journal article" date="2016" name="Nat. Commun.">
        <title>Thousands of microbial genomes shed light on interconnected biogeochemical processes in an aquifer system.</title>
        <authorList>
            <person name="Anantharaman K."/>
            <person name="Brown C.T."/>
            <person name="Hug L.A."/>
            <person name="Sharon I."/>
            <person name="Castelle C.J."/>
            <person name="Probst A.J."/>
            <person name="Thomas B.C."/>
            <person name="Singh A."/>
            <person name="Wilkins M.J."/>
            <person name="Karaoz U."/>
            <person name="Brodie E.L."/>
            <person name="Williams K.H."/>
            <person name="Hubbard S.S."/>
            <person name="Banfield J.F."/>
        </authorList>
    </citation>
    <scope>NUCLEOTIDE SEQUENCE [LARGE SCALE GENOMIC DNA]</scope>
    <source>
        <strain evidence="3">RIFCSPLOWO2_12_FULL_64_10</strain>
    </source>
</reference>
<gene>
    <name evidence="2" type="ORF">A3F84_12885</name>
</gene>
<protein>
    <recommendedName>
        <fullName evidence="1">NADP-dependent oxidoreductase domain-containing protein</fullName>
    </recommendedName>
</protein>
<evidence type="ECO:0000313" key="3">
    <source>
        <dbReference type="Proteomes" id="UP000178606"/>
    </source>
</evidence>
<comment type="caution">
    <text evidence="2">The sequence shown here is derived from an EMBL/GenBank/DDBJ whole genome shotgun (WGS) entry which is preliminary data.</text>
</comment>
<dbReference type="Gene3D" id="3.20.20.100">
    <property type="entry name" value="NADP-dependent oxidoreductase domain"/>
    <property type="match status" value="1"/>
</dbReference>
<sequence>MKYRTLGQTGLKVSEVGIGAFPLSGMWRRPDGTLQGWSGTDDRESIALIHRAEELGVNLIDTAESYGQGHSEAVVGEALKGRRGRWVVATKVSTNQGIDAAQPDLKAARQRILSAAEASLRRMQTDAIDVYQLHAIPHRATEGAVMEALAELRRQGKVRWYGISTNDRAAIDRLRAYGPIHVLQIGYNLLEREAGDLLHWSRQENIGTLIRVPLAKGMLTGKYAGPNAARVPENDVRYERYQKPESIDALKKLPHLNFLSEGTGRTMTQAALRFVLDHPGVSCVIAGAKSREQIEQNAAAPDVPPLAEEDLKRALAIADTIRTPGWT</sequence>
<proteinExistence type="predicted"/>